<dbReference type="Pfam" id="PF06949">
    <property type="entry name" value="DUF1292"/>
    <property type="match status" value="1"/>
</dbReference>
<gene>
    <name evidence="1" type="ORF">NCTC503_00943</name>
</gene>
<accession>A0A4U9R532</accession>
<evidence type="ECO:0000313" key="1">
    <source>
        <dbReference type="EMBL" id="VTQ86524.1"/>
    </source>
</evidence>
<proteinExistence type="predicted"/>
<dbReference type="RefSeq" id="WP_138209651.1">
    <property type="nucleotide sequence ID" value="NZ_CBCRUQ010000033.1"/>
</dbReference>
<organism evidence="1 2">
    <name type="scientific">Hathewaya histolytica</name>
    <name type="common">Clostridium histolyticum</name>
    <dbReference type="NCBI Taxonomy" id="1498"/>
    <lineage>
        <taxon>Bacteria</taxon>
        <taxon>Bacillati</taxon>
        <taxon>Bacillota</taxon>
        <taxon>Clostridia</taxon>
        <taxon>Eubacteriales</taxon>
        <taxon>Clostridiaceae</taxon>
        <taxon>Hathewaya</taxon>
    </lineage>
</organism>
<dbReference type="Proteomes" id="UP000308489">
    <property type="component" value="Chromosome 1"/>
</dbReference>
<dbReference type="InterPro" id="IPR009711">
    <property type="entry name" value="UPF0473"/>
</dbReference>
<keyword evidence="2" id="KW-1185">Reference proteome</keyword>
<dbReference type="EMBL" id="LR590481">
    <property type="protein sequence ID" value="VTQ86524.1"/>
    <property type="molecule type" value="Genomic_DNA"/>
</dbReference>
<name>A0A4U9R532_HATHI</name>
<dbReference type="AlphaFoldDB" id="A0A4U9R532"/>
<reference evidence="1 2" key="1">
    <citation type="submission" date="2019-05" db="EMBL/GenBank/DDBJ databases">
        <authorList>
            <consortium name="Pathogen Informatics"/>
        </authorList>
    </citation>
    <scope>NUCLEOTIDE SEQUENCE [LARGE SCALE GENOMIC DNA]</scope>
    <source>
        <strain evidence="1 2">NCTC503</strain>
    </source>
</reference>
<protein>
    <submittedName>
        <fullName evidence="1">Protein of uncharacterized function (DUF1292)</fullName>
    </submittedName>
</protein>
<sequence>MSKPFMTVENAQGKTVELELVDTIQVDSFKYIIVSEMDSDNAFAYRVDEDHGKPKYSSIGNGSEFRKVLEKYNEKHMQH</sequence>
<dbReference type="OrthoDB" id="1913407at2"/>
<evidence type="ECO:0000313" key="2">
    <source>
        <dbReference type="Proteomes" id="UP000308489"/>
    </source>
</evidence>
<dbReference type="KEGG" id="hhw:NCTC503_00943"/>